<proteinExistence type="inferred from homology"/>
<evidence type="ECO:0000256" key="1">
    <source>
        <dbReference type="ARBA" id="ARBA00004515"/>
    </source>
</evidence>
<dbReference type="AlphaFoldDB" id="A0A8J7IQ74"/>
<dbReference type="GO" id="GO:0005829">
    <property type="term" value="C:cytosol"/>
    <property type="evidence" value="ECO:0007669"/>
    <property type="project" value="TreeGrafter"/>
</dbReference>
<evidence type="ECO:0000256" key="5">
    <source>
        <dbReference type="ARBA" id="ARBA00022676"/>
    </source>
</evidence>
<gene>
    <name evidence="14" type="primary">waaC</name>
    <name evidence="14" type="ORF">JFN93_14595</name>
</gene>
<evidence type="ECO:0000256" key="2">
    <source>
        <dbReference type="ARBA" id="ARBA00004713"/>
    </source>
</evidence>
<comment type="catalytic activity">
    <reaction evidence="13">
        <text>an alpha-Kdo-(2-&gt;4)-alpha-Kdo-(2-&gt;6)-lipid A + ADP-L-glycero-beta-D-manno-heptose = an L-alpha-D-Hep-(1-&gt;5)-[alpha-Kdo-(2-&gt;4)]-alpha-Kdo-(2-&gt;6)-lipid A + ADP + H(+)</text>
        <dbReference type="Rhea" id="RHEA:74067"/>
        <dbReference type="ChEBI" id="CHEBI:15378"/>
        <dbReference type="ChEBI" id="CHEBI:61506"/>
        <dbReference type="ChEBI" id="CHEBI:176431"/>
        <dbReference type="ChEBI" id="CHEBI:193068"/>
        <dbReference type="ChEBI" id="CHEBI:456216"/>
        <dbReference type="EC" id="2.4.99.23"/>
    </reaction>
</comment>
<evidence type="ECO:0000256" key="10">
    <source>
        <dbReference type="ARBA" id="ARBA00044041"/>
    </source>
</evidence>
<dbReference type="CDD" id="cd03789">
    <property type="entry name" value="GT9_LPS_heptosyltransferase"/>
    <property type="match status" value="1"/>
</dbReference>
<keyword evidence="6" id="KW-0808">Transferase</keyword>
<evidence type="ECO:0000256" key="11">
    <source>
        <dbReference type="ARBA" id="ARBA00044190"/>
    </source>
</evidence>
<dbReference type="Proteomes" id="UP000636888">
    <property type="component" value="Unassembled WGS sequence"/>
</dbReference>
<dbReference type="GO" id="GO:0005886">
    <property type="term" value="C:plasma membrane"/>
    <property type="evidence" value="ECO:0007669"/>
    <property type="project" value="UniProtKB-SubCell"/>
</dbReference>
<comment type="subcellular location">
    <subcellularLocation>
        <location evidence="1">Cell inner membrane</location>
        <topology evidence="1">Peripheral membrane protein</topology>
        <orientation evidence="1">Cytoplasmic side</orientation>
    </subcellularLocation>
</comment>
<keyword evidence="3" id="KW-1003">Cell membrane</keyword>
<evidence type="ECO:0000313" key="15">
    <source>
        <dbReference type="Proteomes" id="UP000636888"/>
    </source>
</evidence>
<dbReference type="Pfam" id="PF01075">
    <property type="entry name" value="Glyco_transf_9"/>
    <property type="match status" value="1"/>
</dbReference>
<name>A0A8J7IQ74_9BACT</name>
<evidence type="ECO:0000256" key="13">
    <source>
        <dbReference type="ARBA" id="ARBA00049201"/>
    </source>
</evidence>
<dbReference type="PANTHER" id="PTHR30160:SF19">
    <property type="entry name" value="LIPOPOLYSACCHARIDE HEPTOSYLTRANSFERASE 1"/>
    <property type="match status" value="1"/>
</dbReference>
<evidence type="ECO:0000256" key="12">
    <source>
        <dbReference type="ARBA" id="ARBA00044330"/>
    </source>
</evidence>
<evidence type="ECO:0000256" key="9">
    <source>
        <dbReference type="ARBA" id="ARBA00043995"/>
    </source>
</evidence>
<evidence type="ECO:0000256" key="7">
    <source>
        <dbReference type="ARBA" id="ARBA00022985"/>
    </source>
</evidence>
<dbReference type="EMBL" id="JAEMHM010000011">
    <property type="protein sequence ID" value="MBJ6725943.1"/>
    <property type="molecule type" value="Genomic_DNA"/>
</dbReference>
<evidence type="ECO:0000256" key="6">
    <source>
        <dbReference type="ARBA" id="ARBA00022679"/>
    </source>
</evidence>
<dbReference type="InterPro" id="IPR051199">
    <property type="entry name" value="LPS_LOS_Heptosyltrfase"/>
</dbReference>
<keyword evidence="15" id="KW-1185">Reference proteome</keyword>
<dbReference type="RefSeq" id="WP_199384833.1">
    <property type="nucleotide sequence ID" value="NZ_JAEMHM010000011.1"/>
</dbReference>
<accession>A0A8J7IQ74</accession>
<evidence type="ECO:0000256" key="8">
    <source>
        <dbReference type="ARBA" id="ARBA00023136"/>
    </source>
</evidence>
<dbReference type="GO" id="GO:0009244">
    <property type="term" value="P:lipopolysaccharide core region biosynthetic process"/>
    <property type="evidence" value="ECO:0007669"/>
    <property type="project" value="InterPro"/>
</dbReference>
<reference evidence="14" key="1">
    <citation type="submission" date="2020-12" db="EMBL/GenBank/DDBJ databases">
        <title>Geomonas sp. Red875, isolated from river sediment.</title>
        <authorList>
            <person name="Xu Z."/>
            <person name="Zhang Z."/>
            <person name="Masuda Y."/>
            <person name="Itoh H."/>
            <person name="Senoo K."/>
        </authorList>
    </citation>
    <scope>NUCLEOTIDE SEQUENCE</scope>
    <source>
        <strain evidence="14">Red875</strain>
    </source>
</reference>
<keyword evidence="7" id="KW-0448">Lipopolysaccharide biosynthesis</keyword>
<dbReference type="PANTHER" id="PTHR30160">
    <property type="entry name" value="TETRAACYLDISACCHARIDE 4'-KINASE-RELATED"/>
    <property type="match status" value="1"/>
</dbReference>
<dbReference type="NCBIfam" id="TIGR02193">
    <property type="entry name" value="heptsyl_trn_I"/>
    <property type="match status" value="1"/>
</dbReference>
<dbReference type="InterPro" id="IPR002201">
    <property type="entry name" value="Glyco_trans_9"/>
</dbReference>
<dbReference type="InterPro" id="IPR011908">
    <property type="entry name" value="LipoPS_heptosylTferase-I"/>
</dbReference>
<comment type="pathway">
    <text evidence="2">Bacterial outer membrane biogenesis; LPS core biosynthesis.</text>
</comment>
<evidence type="ECO:0000256" key="4">
    <source>
        <dbReference type="ARBA" id="ARBA00022519"/>
    </source>
</evidence>
<keyword evidence="4" id="KW-0997">Cell inner membrane</keyword>
<dbReference type="Gene3D" id="3.40.50.2000">
    <property type="entry name" value="Glycogen Phosphorylase B"/>
    <property type="match status" value="2"/>
</dbReference>
<sequence>MRVLIVKTSSLGDVIHALPLLDYLKQAVPGVEIDWVVEEPFRMILEGNPHLSRLFTVRTKAWRKSPLAAETRREVAELKEALRARDYDMVFDVQGNFKSGLIGWLTGCAERIGFDRETVREPLNLLFTTRRVPMRKLDYHVTEKYLRVVSVPFGKDFRTMQLVSEIVTSPQEDANAAALMATLSDGLVFLFHCGTSWRTKLWAQTRWVELGREILDTFREASILLTWGDQAERDRATEIAREIGPGARVIDRYPLKALTAILKKVDLVVAGDTGPVHIAAAVGTPTVSIFRATDGKLTGPRGELHVAVQSPLHCAKCGRKECDKDRQCSESVKVEPVLAAVKKLLGQ</sequence>
<keyword evidence="5" id="KW-0328">Glycosyltransferase</keyword>
<comment type="similarity">
    <text evidence="9">Belongs to the glycosyltransferase 9 family.</text>
</comment>
<dbReference type="EC" id="2.4.99.23" evidence="10"/>
<evidence type="ECO:0000313" key="14">
    <source>
        <dbReference type="EMBL" id="MBJ6725943.1"/>
    </source>
</evidence>
<organism evidence="14 15">
    <name type="scientific">Geomesophilobacter sediminis</name>
    <dbReference type="NCBI Taxonomy" id="2798584"/>
    <lineage>
        <taxon>Bacteria</taxon>
        <taxon>Pseudomonadati</taxon>
        <taxon>Thermodesulfobacteriota</taxon>
        <taxon>Desulfuromonadia</taxon>
        <taxon>Geobacterales</taxon>
        <taxon>Geobacteraceae</taxon>
        <taxon>Geomesophilobacter</taxon>
    </lineage>
</organism>
<protein>
    <recommendedName>
        <fullName evidence="11">Lipopolysaccharide heptosyltransferase 1</fullName>
        <ecNumber evidence="10">2.4.99.23</ecNumber>
    </recommendedName>
    <alternativeName>
        <fullName evidence="12">ADP-heptose:lipopolysaccharide heptosyltransferase I</fullName>
    </alternativeName>
</protein>
<dbReference type="GO" id="GO:0008713">
    <property type="term" value="F:ADP-heptose-lipopolysaccharide heptosyltransferase activity"/>
    <property type="evidence" value="ECO:0007669"/>
    <property type="project" value="TreeGrafter"/>
</dbReference>
<comment type="caution">
    <text evidence="14">The sequence shown here is derived from an EMBL/GenBank/DDBJ whole genome shotgun (WGS) entry which is preliminary data.</text>
</comment>
<keyword evidence="8" id="KW-0472">Membrane</keyword>
<dbReference type="SUPFAM" id="SSF53756">
    <property type="entry name" value="UDP-Glycosyltransferase/glycogen phosphorylase"/>
    <property type="match status" value="1"/>
</dbReference>
<evidence type="ECO:0000256" key="3">
    <source>
        <dbReference type="ARBA" id="ARBA00022475"/>
    </source>
</evidence>